<protein>
    <submittedName>
        <fullName evidence="3">TadE/TadG family type IV pilus assembly protein</fullName>
    </submittedName>
</protein>
<proteinExistence type="predicted"/>
<name>A0ABW3TGF5_9RHOB</name>
<dbReference type="Proteomes" id="UP001597151">
    <property type="component" value="Unassembled WGS sequence"/>
</dbReference>
<reference evidence="4" key="1">
    <citation type="journal article" date="2019" name="Int. J. Syst. Evol. Microbiol.">
        <title>The Global Catalogue of Microorganisms (GCM) 10K type strain sequencing project: providing services to taxonomists for standard genome sequencing and annotation.</title>
        <authorList>
            <consortium name="The Broad Institute Genomics Platform"/>
            <consortium name="The Broad Institute Genome Sequencing Center for Infectious Disease"/>
            <person name="Wu L."/>
            <person name="Ma J."/>
        </authorList>
    </citation>
    <scope>NUCLEOTIDE SEQUENCE [LARGE SCALE GENOMIC DNA]</scope>
    <source>
        <strain evidence="4">CCUG 55328</strain>
    </source>
</reference>
<feature type="domain" description="TadE-like" evidence="2">
    <location>
        <begin position="20"/>
        <end position="61"/>
    </location>
</feature>
<keyword evidence="4" id="KW-1185">Reference proteome</keyword>
<keyword evidence="1" id="KW-1133">Transmembrane helix</keyword>
<dbReference type="Pfam" id="PF07811">
    <property type="entry name" value="TadE"/>
    <property type="match status" value="1"/>
</dbReference>
<dbReference type="RefSeq" id="WP_380793605.1">
    <property type="nucleotide sequence ID" value="NZ_JBHTKR010000006.1"/>
</dbReference>
<feature type="transmembrane region" description="Helical" evidence="1">
    <location>
        <begin position="21"/>
        <end position="47"/>
    </location>
</feature>
<keyword evidence="1" id="KW-0812">Transmembrane</keyword>
<evidence type="ECO:0000259" key="2">
    <source>
        <dbReference type="Pfam" id="PF07811"/>
    </source>
</evidence>
<comment type="caution">
    <text evidence="3">The sequence shown here is derived from an EMBL/GenBank/DDBJ whole genome shotgun (WGS) entry which is preliminary data.</text>
</comment>
<sequence>MNRKSALQRLRTFVSGTEGALFTETLIVVPVVTIFAVGILEFGNVFWQRSQVQVGVRDAARYMARCRAIAPYNTCTQDIARNLAFYGNPAGTGTPRVPGWDGVAPDDTSLVELEFFNLPTTAIPTPEIITVTGRHQYTGSPLFGLLQIDAFTFTYTHNQRYMGW</sequence>
<gene>
    <name evidence="3" type="ORF">ACFQ3C_15350</name>
</gene>
<organism evidence="3 4">
    <name type="scientific">Seohaeicola saemankumensis</name>
    <dbReference type="NCBI Taxonomy" id="481181"/>
    <lineage>
        <taxon>Bacteria</taxon>
        <taxon>Pseudomonadati</taxon>
        <taxon>Pseudomonadota</taxon>
        <taxon>Alphaproteobacteria</taxon>
        <taxon>Rhodobacterales</taxon>
        <taxon>Roseobacteraceae</taxon>
        <taxon>Seohaeicola</taxon>
    </lineage>
</organism>
<accession>A0ABW3TGF5</accession>
<evidence type="ECO:0000313" key="4">
    <source>
        <dbReference type="Proteomes" id="UP001597151"/>
    </source>
</evidence>
<evidence type="ECO:0000256" key="1">
    <source>
        <dbReference type="SAM" id="Phobius"/>
    </source>
</evidence>
<evidence type="ECO:0000313" key="3">
    <source>
        <dbReference type="EMBL" id="MFD1196048.1"/>
    </source>
</evidence>
<keyword evidence="1" id="KW-0472">Membrane</keyword>
<dbReference type="InterPro" id="IPR012495">
    <property type="entry name" value="TadE-like_dom"/>
</dbReference>
<dbReference type="EMBL" id="JBHTKR010000006">
    <property type="protein sequence ID" value="MFD1196048.1"/>
    <property type="molecule type" value="Genomic_DNA"/>
</dbReference>